<dbReference type="AlphaFoldDB" id="A0A2A2KN77"/>
<reference evidence="2 3" key="1">
    <citation type="journal article" date="2017" name="Curr. Biol.">
        <title>Genome architecture and evolution of a unichromosomal asexual nematode.</title>
        <authorList>
            <person name="Fradin H."/>
            <person name="Zegar C."/>
            <person name="Gutwein M."/>
            <person name="Lucas J."/>
            <person name="Kovtun M."/>
            <person name="Corcoran D."/>
            <person name="Baugh L.R."/>
            <person name="Kiontke K."/>
            <person name="Gunsalus K."/>
            <person name="Fitch D.H."/>
            <person name="Piano F."/>
        </authorList>
    </citation>
    <scope>NUCLEOTIDE SEQUENCE [LARGE SCALE GENOMIC DNA]</scope>
    <source>
        <strain evidence="2">PF1309</strain>
    </source>
</reference>
<feature type="compositionally biased region" description="Basic and acidic residues" evidence="1">
    <location>
        <begin position="183"/>
        <end position="194"/>
    </location>
</feature>
<accession>A0A2A2KN77</accession>
<feature type="region of interest" description="Disordered" evidence="1">
    <location>
        <begin position="1"/>
        <end position="34"/>
    </location>
</feature>
<evidence type="ECO:0000256" key="1">
    <source>
        <dbReference type="SAM" id="MobiDB-lite"/>
    </source>
</evidence>
<comment type="caution">
    <text evidence="2">The sequence shown here is derived from an EMBL/GenBank/DDBJ whole genome shotgun (WGS) entry which is preliminary data.</text>
</comment>
<dbReference type="Proteomes" id="UP000218231">
    <property type="component" value="Unassembled WGS sequence"/>
</dbReference>
<feature type="compositionally biased region" description="Basic and acidic residues" evidence="1">
    <location>
        <begin position="8"/>
        <end position="18"/>
    </location>
</feature>
<gene>
    <name evidence="2" type="ORF">WR25_18096</name>
</gene>
<keyword evidence="3" id="KW-1185">Reference proteome</keyword>
<feature type="region of interest" description="Disordered" evidence="1">
    <location>
        <begin position="182"/>
        <end position="201"/>
    </location>
</feature>
<name>A0A2A2KN77_9BILA</name>
<evidence type="ECO:0000313" key="2">
    <source>
        <dbReference type="EMBL" id="PAV75466.1"/>
    </source>
</evidence>
<dbReference type="OrthoDB" id="5872237at2759"/>
<protein>
    <submittedName>
        <fullName evidence="2">Uncharacterized protein</fullName>
    </submittedName>
</protein>
<sequence length="201" mass="23207">MSYYDSLPSREVESRRSDFPINQEPYLGELHDTRHRRDVEGEPLQHHVSSYHIGHYDQLPTISEEQQKEGVLSKITGIFKKRDHEPEYPTWIDDSRPVDETLKSREIPTSDLGLHAIPPSMSYYDSLPSREVESRRSDFPINQEPYLGELHDVHHRRDAEGIPLAHSVAVYNVGHYDQIVKPAPEEPEKKDIVDTAKALGY</sequence>
<dbReference type="EMBL" id="LIAE01008092">
    <property type="protein sequence ID" value="PAV75466.1"/>
    <property type="molecule type" value="Genomic_DNA"/>
</dbReference>
<organism evidence="2 3">
    <name type="scientific">Diploscapter pachys</name>
    <dbReference type="NCBI Taxonomy" id="2018661"/>
    <lineage>
        <taxon>Eukaryota</taxon>
        <taxon>Metazoa</taxon>
        <taxon>Ecdysozoa</taxon>
        <taxon>Nematoda</taxon>
        <taxon>Chromadorea</taxon>
        <taxon>Rhabditida</taxon>
        <taxon>Rhabditina</taxon>
        <taxon>Rhabditomorpha</taxon>
        <taxon>Rhabditoidea</taxon>
        <taxon>Rhabditidae</taxon>
        <taxon>Diploscapter</taxon>
    </lineage>
</organism>
<evidence type="ECO:0000313" key="3">
    <source>
        <dbReference type="Proteomes" id="UP000218231"/>
    </source>
</evidence>
<proteinExistence type="predicted"/>